<dbReference type="Proteomes" id="UP000655523">
    <property type="component" value="Unassembled WGS sequence"/>
</dbReference>
<gene>
    <name evidence="11" type="primary">budA</name>
    <name evidence="11" type="ORF">GNZ13_25565</name>
</gene>
<evidence type="ECO:0000256" key="5">
    <source>
        <dbReference type="ARBA" id="ARBA00020164"/>
    </source>
</evidence>
<dbReference type="SUPFAM" id="SSF117856">
    <property type="entry name" value="AF0104/ALDC/Ptd012-like"/>
    <property type="match status" value="1"/>
</dbReference>
<dbReference type="AlphaFoldDB" id="A0A972NQF4"/>
<evidence type="ECO:0000256" key="4">
    <source>
        <dbReference type="ARBA" id="ARBA00013204"/>
    </source>
</evidence>
<keyword evidence="7 9" id="KW-0005">Acetoin biosynthesis</keyword>
<dbReference type="GO" id="GO:0047605">
    <property type="term" value="F:acetolactate decarboxylase activity"/>
    <property type="evidence" value="ECO:0007669"/>
    <property type="project" value="UniProtKB-UniRule"/>
</dbReference>
<keyword evidence="6 9" id="KW-0210">Decarboxylase</keyword>
<evidence type="ECO:0000256" key="9">
    <source>
        <dbReference type="PIRNR" id="PIRNR001332"/>
    </source>
</evidence>
<dbReference type="Gene3D" id="3.30.1330.80">
    <property type="entry name" value="Hypothetical protein, similar to alpha- acetolactate decarboxylase, domain 2"/>
    <property type="match status" value="2"/>
</dbReference>
<dbReference type="CDD" id="cd17299">
    <property type="entry name" value="acetolactate_decarboxylase"/>
    <property type="match status" value="1"/>
</dbReference>
<evidence type="ECO:0000256" key="1">
    <source>
        <dbReference type="ARBA" id="ARBA00001784"/>
    </source>
</evidence>
<evidence type="ECO:0000256" key="8">
    <source>
        <dbReference type="ARBA" id="ARBA00023239"/>
    </source>
</evidence>
<organism evidence="11 12">
    <name type="scientific">Paraburkholderia elongata</name>
    <dbReference type="NCBI Taxonomy" id="2675747"/>
    <lineage>
        <taxon>Bacteria</taxon>
        <taxon>Pseudomonadati</taxon>
        <taxon>Pseudomonadota</taxon>
        <taxon>Betaproteobacteria</taxon>
        <taxon>Burkholderiales</taxon>
        <taxon>Burkholderiaceae</taxon>
        <taxon>Paraburkholderia</taxon>
    </lineage>
</organism>
<dbReference type="Pfam" id="PF03306">
    <property type="entry name" value="AAL_decarboxy"/>
    <property type="match status" value="1"/>
</dbReference>
<dbReference type="PIRSF" id="PIRSF001332">
    <property type="entry name" value="Acetolac_decarb"/>
    <property type="match status" value="1"/>
</dbReference>
<dbReference type="InterPro" id="IPR005128">
    <property type="entry name" value="Acetolactate_a_deCO2ase"/>
</dbReference>
<evidence type="ECO:0000256" key="2">
    <source>
        <dbReference type="ARBA" id="ARBA00005170"/>
    </source>
</evidence>
<dbReference type="EC" id="4.1.1.5" evidence="4 9"/>
<comment type="pathway">
    <text evidence="2 9">Polyol metabolism; (R,R)-butane-2,3-diol biosynthesis; (R,R)-butane-2,3-diol from pyruvate: step 2/3.</text>
</comment>
<dbReference type="PANTHER" id="PTHR35524">
    <property type="entry name" value="ALPHA-ACETOLACTATE DECARBOXYLASE"/>
    <property type="match status" value="1"/>
</dbReference>
<protein>
    <recommendedName>
        <fullName evidence="5 9">Alpha-acetolactate decarboxylase</fullName>
        <ecNumber evidence="4 9">4.1.1.5</ecNumber>
    </recommendedName>
</protein>
<feature type="region of interest" description="Disordered" evidence="10">
    <location>
        <begin position="1"/>
        <end position="33"/>
    </location>
</feature>
<dbReference type="GO" id="GO:0045151">
    <property type="term" value="P:acetoin biosynthetic process"/>
    <property type="evidence" value="ECO:0007669"/>
    <property type="project" value="UniProtKB-UniRule"/>
</dbReference>
<comment type="catalytic activity">
    <reaction evidence="1 9">
        <text>(2S)-2-acetolactate + H(+) = (R)-acetoin + CO2</text>
        <dbReference type="Rhea" id="RHEA:21580"/>
        <dbReference type="ChEBI" id="CHEBI:15378"/>
        <dbReference type="ChEBI" id="CHEBI:15686"/>
        <dbReference type="ChEBI" id="CHEBI:16526"/>
        <dbReference type="ChEBI" id="CHEBI:58476"/>
        <dbReference type="EC" id="4.1.1.5"/>
    </reaction>
</comment>
<accession>A0A972NQF4</accession>
<evidence type="ECO:0000256" key="10">
    <source>
        <dbReference type="SAM" id="MobiDB-lite"/>
    </source>
</evidence>
<keyword evidence="12" id="KW-1185">Reference proteome</keyword>
<evidence type="ECO:0000256" key="7">
    <source>
        <dbReference type="ARBA" id="ARBA00023061"/>
    </source>
</evidence>
<dbReference type="EMBL" id="WOEZ01000140">
    <property type="protein sequence ID" value="NPT57843.1"/>
    <property type="molecule type" value="Genomic_DNA"/>
</dbReference>
<comment type="similarity">
    <text evidence="3 9">Belongs to the alpha-acetolactate decarboxylase family.</text>
</comment>
<name>A0A972NQF4_9BURK</name>
<comment type="caution">
    <text evidence="11">The sequence shown here is derived from an EMBL/GenBank/DDBJ whole genome shotgun (WGS) entry which is preliminary data.</text>
</comment>
<keyword evidence="8 9" id="KW-0456">Lyase</keyword>
<evidence type="ECO:0000256" key="3">
    <source>
        <dbReference type="ARBA" id="ARBA00007106"/>
    </source>
</evidence>
<proteinExistence type="inferred from homology"/>
<dbReference type="PANTHER" id="PTHR35524:SF1">
    <property type="entry name" value="ALPHA-ACETOLACTATE DECARBOXYLASE"/>
    <property type="match status" value="1"/>
</dbReference>
<dbReference type="NCBIfam" id="TIGR01252">
    <property type="entry name" value="acetolac_decarb"/>
    <property type="match status" value="1"/>
</dbReference>
<reference evidence="11 12" key="1">
    <citation type="submission" date="2019-11" db="EMBL/GenBank/DDBJ databases">
        <title>Metabolism of dissolved organic matter in forest soils.</title>
        <authorList>
            <person name="Cyle K.T."/>
            <person name="Wilhelm R.C."/>
            <person name="Martinez C.E."/>
        </authorList>
    </citation>
    <scope>NUCLEOTIDE SEQUENCE [LARGE SCALE GENOMIC DNA]</scope>
    <source>
        <strain evidence="11 12">5N</strain>
    </source>
</reference>
<evidence type="ECO:0000313" key="12">
    <source>
        <dbReference type="Proteomes" id="UP000655523"/>
    </source>
</evidence>
<dbReference type="RefSeq" id="WP_172169622.1">
    <property type="nucleotide sequence ID" value="NZ_WOEZ01000140.1"/>
</dbReference>
<sequence>MDQQDEQSSDRETDVGKVQPDAEGLESGERPDRTLFQVSTSGALVAGLYQGAVSTAVVLQHGDFGLGTFADLDGEMVIVEGRVFQVKGDGTVNEVGDDAKAPFAVITKFAPDIDTELPPASSLAELEALCDELRPSNNIFYAVRVDGVFTSVKTRAVSPPPADTRLVDAAKVQAEFEFANASGTLVGLWSPGFSSAFSIPGYHFHFLSDARDHGGHLLACSSERLRVRIERLTDFHLALPSNEAYLKADLSRNSADELAYAEQAH</sequence>
<evidence type="ECO:0000313" key="11">
    <source>
        <dbReference type="EMBL" id="NPT57843.1"/>
    </source>
</evidence>
<evidence type="ECO:0000256" key="6">
    <source>
        <dbReference type="ARBA" id="ARBA00022793"/>
    </source>
</evidence>